<reference evidence="6" key="2">
    <citation type="journal article" date="2021" name="PeerJ">
        <title>Extensive microbial diversity within the chicken gut microbiome revealed by metagenomics and culture.</title>
        <authorList>
            <person name="Gilroy R."/>
            <person name="Ravi A."/>
            <person name="Getino M."/>
            <person name="Pursley I."/>
            <person name="Horton D.L."/>
            <person name="Alikhan N.F."/>
            <person name="Baker D."/>
            <person name="Gharbi K."/>
            <person name="Hall N."/>
            <person name="Watson M."/>
            <person name="Adriaenssens E.M."/>
            <person name="Foster-Nyarko E."/>
            <person name="Jarju S."/>
            <person name="Secka A."/>
            <person name="Antonio M."/>
            <person name="Oren A."/>
            <person name="Chaudhuri R.R."/>
            <person name="La Ragione R."/>
            <person name="Hildebrand F."/>
            <person name="Pallen M.J."/>
        </authorList>
    </citation>
    <scope>NUCLEOTIDE SEQUENCE</scope>
    <source>
        <strain evidence="6">18911</strain>
    </source>
</reference>
<dbReference type="PROSITE" id="PS50977">
    <property type="entry name" value="HTH_TETR_2"/>
    <property type="match status" value="1"/>
</dbReference>
<evidence type="ECO:0000256" key="2">
    <source>
        <dbReference type="ARBA" id="ARBA00023125"/>
    </source>
</evidence>
<dbReference type="Pfam" id="PF00440">
    <property type="entry name" value="TetR_N"/>
    <property type="match status" value="1"/>
</dbReference>
<sequence>MPPKARIGKEKILDAAFELTRKRGAEAITAKAVAEKAGCSTQPVFWYYENMDALKKEVFDRGLAFFGERLRAQRTDCESPYLGVGLNYIEFAAEEKGIFRMLFMSDFGGTDLVRADLEKDYILSIIEFSDGVTGAAAEDIYKEMWLFSHGIAAMTVTGTAKFSDAEIRRMLSRVYRGLLGSEI</sequence>
<dbReference type="PANTHER" id="PTHR30055:SF234">
    <property type="entry name" value="HTH-TYPE TRANSCRIPTIONAL REGULATOR BETI"/>
    <property type="match status" value="1"/>
</dbReference>
<evidence type="ECO:0000256" key="4">
    <source>
        <dbReference type="PROSITE-ProRule" id="PRU00335"/>
    </source>
</evidence>
<dbReference type="InterPro" id="IPR050109">
    <property type="entry name" value="HTH-type_TetR-like_transc_reg"/>
</dbReference>
<evidence type="ECO:0000313" key="6">
    <source>
        <dbReference type="EMBL" id="HIU60540.1"/>
    </source>
</evidence>
<dbReference type="GO" id="GO:0000976">
    <property type="term" value="F:transcription cis-regulatory region binding"/>
    <property type="evidence" value="ECO:0007669"/>
    <property type="project" value="TreeGrafter"/>
</dbReference>
<feature type="domain" description="HTH tetR-type" evidence="5">
    <location>
        <begin position="6"/>
        <end position="66"/>
    </location>
</feature>
<dbReference type="SUPFAM" id="SSF46689">
    <property type="entry name" value="Homeodomain-like"/>
    <property type="match status" value="1"/>
</dbReference>
<dbReference type="GO" id="GO:0003700">
    <property type="term" value="F:DNA-binding transcription factor activity"/>
    <property type="evidence" value="ECO:0007669"/>
    <property type="project" value="TreeGrafter"/>
</dbReference>
<organism evidence="6 7">
    <name type="scientific">Candidatus Stercoripulliclostridium merdigallinarum</name>
    <dbReference type="NCBI Taxonomy" id="2840951"/>
    <lineage>
        <taxon>Bacteria</taxon>
        <taxon>Bacillati</taxon>
        <taxon>Bacillota</taxon>
        <taxon>Clostridia</taxon>
        <taxon>Eubacteriales</taxon>
        <taxon>Candidatus Stercoripulliclostridium</taxon>
    </lineage>
</organism>
<dbReference type="AlphaFoldDB" id="A0A9D1MHY7"/>
<gene>
    <name evidence="6" type="ORF">IAB05_04035</name>
</gene>
<dbReference type="PANTHER" id="PTHR30055">
    <property type="entry name" value="HTH-TYPE TRANSCRIPTIONAL REGULATOR RUTR"/>
    <property type="match status" value="1"/>
</dbReference>
<dbReference type="Proteomes" id="UP000824094">
    <property type="component" value="Unassembled WGS sequence"/>
</dbReference>
<accession>A0A9D1MHY7</accession>
<evidence type="ECO:0000256" key="1">
    <source>
        <dbReference type="ARBA" id="ARBA00023015"/>
    </source>
</evidence>
<reference evidence="6" key="1">
    <citation type="submission" date="2020-10" db="EMBL/GenBank/DDBJ databases">
        <authorList>
            <person name="Gilroy R."/>
        </authorList>
    </citation>
    <scope>NUCLEOTIDE SEQUENCE</scope>
    <source>
        <strain evidence="6">18911</strain>
    </source>
</reference>
<dbReference type="Gene3D" id="1.10.357.10">
    <property type="entry name" value="Tetracycline Repressor, domain 2"/>
    <property type="match status" value="1"/>
</dbReference>
<evidence type="ECO:0000256" key="3">
    <source>
        <dbReference type="ARBA" id="ARBA00023163"/>
    </source>
</evidence>
<dbReference type="InterPro" id="IPR001647">
    <property type="entry name" value="HTH_TetR"/>
</dbReference>
<name>A0A9D1MHY7_9FIRM</name>
<dbReference type="EMBL" id="DVNF01000120">
    <property type="protein sequence ID" value="HIU60540.1"/>
    <property type="molecule type" value="Genomic_DNA"/>
</dbReference>
<keyword evidence="1" id="KW-0805">Transcription regulation</keyword>
<keyword evidence="2 4" id="KW-0238">DNA-binding</keyword>
<feature type="DNA-binding region" description="H-T-H motif" evidence="4">
    <location>
        <begin position="29"/>
        <end position="48"/>
    </location>
</feature>
<protein>
    <submittedName>
        <fullName evidence="6">TetR/AcrR family transcriptional regulator</fullName>
    </submittedName>
</protein>
<keyword evidence="3" id="KW-0804">Transcription</keyword>
<dbReference type="InterPro" id="IPR036271">
    <property type="entry name" value="Tet_transcr_reg_TetR-rel_C_sf"/>
</dbReference>
<evidence type="ECO:0000313" key="7">
    <source>
        <dbReference type="Proteomes" id="UP000824094"/>
    </source>
</evidence>
<dbReference type="SUPFAM" id="SSF48498">
    <property type="entry name" value="Tetracyclin repressor-like, C-terminal domain"/>
    <property type="match status" value="1"/>
</dbReference>
<comment type="caution">
    <text evidence="6">The sequence shown here is derived from an EMBL/GenBank/DDBJ whole genome shotgun (WGS) entry which is preliminary data.</text>
</comment>
<proteinExistence type="predicted"/>
<dbReference type="InterPro" id="IPR009057">
    <property type="entry name" value="Homeodomain-like_sf"/>
</dbReference>
<evidence type="ECO:0000259" key="5">
    <source>
        <dbReference type="PROSITE" id="PS50977"/>
    </source>
</evidence>